<keyword evidence="7" id="KW-0175">Coiled coil</keyword>
<comment type="subcellular location">
    <subcellularLocation>
        <location evidence="6">Cytoplasm</location>
    </subcellularLocation>
</comment>
<comment type="caution">
    <text evidence="8">The sequence shown here is derived from an EMBL/GenBank/DDBJ whole genome shotgun (WGS) entry which is preliminary data.</text>
</comment>
<evidence type="ECO:0000313" key="8">
    <source>
        <dbReference type="EMBL" id="MBC8590568.1"/>
    </source>
</evidence>
<evidence type="ECO:0000256" key="4">
    <source>
        <dbReference type="ARBA" id="ARBA00022801"/>
    </source>
</evidence>
<proteinExistence type="inferred from homology"/>
<name>A0A926EVD4_9FIRM</name>
<accession>A0A926EVD4</accession>
<comment type="function">
    <text evidence="6">Bidirectionally degrades single-stranded DNA into large acid-insoluble oligonucleotides, which are then degraded further into small acid-soluble oligonucleotides.</text>
</comment>
<evidence type="ECO:0000256" key="6">
    <source>
        <dbReference type="HAMAP-Rule" id="MF_00337"/>
    </source>
</evidence>
<keyword evidence="4 6" id="KW-0378">Hydrolase</keyword>
<dbReference type="SUPFAM" id="SSF116842">
    <property type="entry name" value="XseB-like"/>
    <property type="match status" value="1"/>
</dbReference>
<dbReference type="Proteomes" id="UP000601522">
    <property type="component" value="Unassembled WGS sequence"/>
</dbReference>
<evidence type="ECO:0000256" key="7">
    <source>
        <dbReference type="SAM" id="Coils"/>
    </source>
</evidence>
<evidence type="ECO:0000256" key="1">
    <source>
        <dbReference type="ARBA" id="ARBA00009998"/>
    </source>
</evidence>
<comment type="similarity">
    <text evidence="1 6">Belongs to the XseB family.</text>
</comment>
<dbReference type="EC" id="3.1.11.6" evidence="6"/>
<dbReference type="GO" id="GO:0008855">
    <property type="term" value="F:exodeoxyribonuclease VII activity"/>
    <property type="evidence" value="ECO:0007669"/>
    <property type="project" value="UniProtKB-UniRule"/>
</dbReference>
<dbReference type="RefSeq" id="WP_249323406.1">
    <property type="nucleotide sequence ID" value="NZ_JACRTK010000002.1"/>
</dbReference>
<comment type="subunit">
    <text evidence="6">Heterooligomer composed of large and small subunits.</text>
</comment>
<evidence type="ECO:0000313" key="9">
    <source>
        <dbReference type="Proteomes" id="UP000601522"/>
    </source>
</evidence>
<keyword evidence="2 6" id="KW-0963">Cytoplasm</keyword>
<dbReference type="PIRSF" id="PIRSF006488">
    <property type="entry name" value="Exonuc_VII_S"/>
    <property type="match status" value="1"/>
</dbReference>
<evidence type="ECO:0000256" key="5">
    <source>
        <dbReference type="ARBA" id="ARBA00022839"/>
    </source>
</evidence>
<dbReference type="NCBIfam" id="TIGR01280">
    <property type="entry name" value="xseB"/>
    <property type="match status" value="1"/>
</dbReference>
<reference evidence="8 9" key="1">
    <citation type="submission" date="2020-08" db="EMBL/GenBank/DDBJ databases">
        <title>Genome public.</title>
        <authorList>
            <person name="Liu C."/>
            <person name="Sun Q."/>
        </authorList>
    </citation>
    <scope>NUCLEOTIDE SEQUENCE [LARGE SCALE GENOMIC DNA]</scope>
    <source>
        <strain evidence="8 9">NSJ-26</strain>
    </source>
</reference>
<dbReference type="HAMAP" id="MF_00337">
    <property type="entry name" value="Exonuc_7_S"/>
    <property type="match status" value="1"/>
</dbReference>
<organism evidence="8 9">
    <name type="scientific">Wansuia hejianensis</name>
    <dbReference type="NCBI Taxonomy" id="2763667"/>
    <lineage>
        <taxon>Bacteria</taxon>
        <taxon>Bacillati</taxon>
        <taxon>Bacillota</taxon>
        <taxon>Clostridia</taxon>
        <taxon>Lachnospirales</taxon>
        <taxon>Lachnospiraceae</taxon>
        <taxon>Wansuia</taxon>
    </lineage>
</organism>
<keyword evidence="9" id="KW-1185">Reference proteome</keyword>
<dbReference type="GO" id="GO:0009318">
    <property type="term" value="C:exodeoxyribonuclease VII complex"/>
    <property type="evidence" value="ECO:0007669"/>
    <property type="project" value="UniProtKB-UniRule"/>
</dbReference>
<dbReference type="Gene3D" id="1.10.287.1040">
    <property type="entry name" value="Exonuclease VII, small subunit"/>
    <property type="match status" value="1"/>
</dbReference>
<dbReference type="GO" id="GO:0005829">
    <property type="term" value="C:cytosol"/>
    <property type="evidence" value="ECO:0007669"/>
    <property type="project" value="TreeGrafter"/>
</dbReference>
<keyword evidence="3 6" id="KW-0540">Nuclease</keyword>
<dbReference type="PANTHER" id="PTHR34137:SF1">
    <property type="entry name" value="EXODEOXYRIBONUCLEASE 7 SMALL SUBUNIT"/>
    <property type="match status" value="1"/>
</dbReference>
<dbReference type="InterPro" id="IPR037004">
    <property type="entry name" value="Exonuc_VII_ssu_sf"/>
</dbReference>
<dbReference type="GO" id="GO:0006308">
    <property type="term" value="P:DNA catabolic process"/>
    <property type="evidence" value="ECO:0007669"/>
    <property type="project" value="UniProtKB-UniRule"/>
</dbReference>
<comment type="catalytic activity">
    <reaction evidence="6">
        <text>Exonucleolytic cleavage in either 5'- to 3'- or 3'- to 5'-direction to yield nucleoside 5'-phosphates.</text>
        <dbReference type="EC" id="3.1.11.6"/>
    </reaction>
</comment>
<evidence type="ECO:0000256" key="2">
    <source>
        <dbReference type="ARBA" id="ARBA00022490"/>
    </source>
</evidence>
<dbReference type="AlphaFoldDB" id="A0A926EVD4"/>
<dbReference type="InterPro" id="IPR003761">
    <property type="entry name" value="Exonuc_VII_S"/>
</dbReference>
<keyword evidence="5 6" id="KW-0269">Exonuclease</keyword>
<dbReference type="PANTHER" id="PTHR34137">
    <property type="entry name" value="EXODEOXYRIBONUCLEASE 7 SMALL SUBUNIT"/>
    <property type="match status" value="1"/>
</dbReference>
<protein>
    <recommendedName>
        <fullName evidence="6">Exodeoxyribonuclease 7 small subunit</fullName>
        <ecNumber evidence="6">3.1.11.6</ecNumber>
    </recommendedName>
    <alternativeName>
        <fullName evidence="6">Exodeoxyribonuclease VII small subunit</fullName>
        <shortName evidence="6">Exonuclease VII small subunit</shortName>
    </alternativeName>
</protein>
<sequence length="80" mass="9421">MDINKLSYEEAIKKLEIILEELENEDLSLDKSIEKFKQGIELYKYCNSIISKTEGDIKILLDNEDNSLEEIDFFREAEDD</sequence>
<gene>
    <name evidence="6 8" type="primary">xseB</name>
    <name evidence="8" type="ORF">H8689_05415</name>
</gene>
<evidence type="ECO:0000256" key="3">
    <source>
        <dbReference type="ARBA" id="ARBA00022722"/>
    </source>
</evidence>
<feature type="coiled-coil region" evidence="7">
    <location>
        <begin position="5"/>
        <end position="32"/>
    </location>
</feature>
<dbReference type="Pfam" id="PF02609">
    <property type="entry name" value="Exonuc_VII_S"/>
    <property type="match status" value="1"/>
</dbReference>
<dbReference type="EMBL" id="JACRTK010000002">
    <property type="protein sequence ID" value="MBC8590568.1"/>
    <property type="molecule type" value="Genomic_DNA"/>
</dbReference>